<dbReference type="PROSITE" id="PS00687">
    <property type="entry name" value="ALDEHYDE_DEHYDR_GLU"/>
    <property type="match status" value="1"/>
</dbReference>
<keyword evidence="8" id="KW-0472">Membrane</keyword>
<dbReference type="InterPro" id="IPR016161">
    <property type="entry name" value="Ald_DH/histidinol_DH"/>
</dbReference>
<evidence type="ECO:0000256" key="5">
    <source>
        <dbReference type="PIRSR" id="PIRSR036492-1"/>
    </source>
</evidence>
<reference evidence="10" key="1">
    <citation type="journal article" date="2020" name="J Insects Food Feed">
        <title>The yellow mealworm (Tenebrio molitor) genome: a resource for the emerging insects as food and feed industry.</title>
        <authorList>
            <person name="Eriksson T."/>
            <person name="Andere A."/>
            <person name="Kelstrup H."/>
            <person name="Emery V."/>
            <person name="Picard C."/>
        </authorList>
    </citation>
    <scope>NUCLEOTIDE SEQUENCE</scope>
    <source>
        <strain evidence="10">Stoneville</strain>
        <tissue evidence="10">Whole head</tissue>
    </source>
</reference>
<protein>
    <recommendedName>
        <fullName evidence="4">Aldehyde dehydrogenase</fullName>
    </recommendedName>
</protein>
<evidence type="ECO:0000313" key="10">
    <source>
        <dbReference type="EMBL" id="KAH0814289.1"/>
    </source>
</evidence>
<dbReference type="InterPro" id="IPR029510">
    <property type="entry name" value="Ald_DH_CS_GLU"/>
</dbReference>
<dbReference type="GO" id="GO:0004029">
    <property type="term" value="F:aldehyde dehydrogenase (NAD+) activity"/>
    <property type="evidence" value="ECO:0007669"/>
    <property type="project" value="TreeGrafter"/>
</dbReference>
<dbReference type="InterPro" id="IPR016162">
    <property type="entry name" value="Ald_DH_N"/>
</dbReference>
<feature type="active site" evidence="5">
    <location>
        <position position="244"/>
    </location>
</feature>
<proteinExistence type="inferred from homology"/>
<comment type="caution">
    <text evidence="10">The sequence shown here is derived from an EMBL/GenBank/DDBJ whole genome shotgun (WGS) entry which is preliminary data.</text>
</comment>
<gene>
    <name evidence="10" type="ORF">GEV33_008503</name>
</gene>
<dbReference type="FunFam" id="3.40.309.10:FF:000003">
    <property type="entry name" value="Aldehyde dehydrogenase"/>
    <property type="match status" value="1"/>
</dbReference>
<dbReference type="Gene3D" id="3.40.605.10">
    <property type="entry name" value="Aldehyde Dehydrogenase, Chain A, domain 1"/>
    <property type="match status" value="1"/>
</dbReference>
<keyword evidence="8" id="KW-1133">Transmembrane helix</keyword>
<dbReference type="FunFam" id="3.40.605.10:FF:000004">
    <property type="entry name" value="Aldehyde dehydrogenase"/>
    <property type="match status" value="1"/>
</dbReference>
<evidence type="ECO:0000256" key="6">
    <source>
        <dbReference type="PROSITE-ProRule" id="PRU10007"/>
    </source>
</evidence>
<evidence type="ECO:0000256" key="1">
    <source>
        <dbReference type="ARBA" id="ARBA00009986"/>
    </source>
</evidence>
<dbReference type="SUPFAM" id="SSF53720">
    <property type="entry name" value="ALDH-like"/>
    <property type="match status" value="1"/>
</dbReference>
<dbReference type="PANTHER" id="PTHR43570:SF16">
    <property type="entry name" value="ALDEHYDE DEHYDROGENASE TYPE III, ISOFORM Q"/>
    <property type="match status" value="1"/>
</dbReference>
<comment type="similarity">
    <text evidence="1 4 7">Belongs to the aldehyde dehydrogenase family.</text>
</comment>
<dbReference type="AlphaFoldDB" id="A0A8J6HGH9"/>
<dbReference type="PIRSF" id="PIRSF036492">
    <property type="entry name" value="ALDH"/>
    <property type="match status" value="1"/>
</dbReference>
<dbReference type="EMBL" id="JABDTM020024431">
    <property type="protein sequence ID" value="KAH0814289.1"/>
    <property type="molecule type" value="Genomic_DNA"/>
</dbReference>
<keyword evidence="3" id="KW-0520">NAD</keyword>
<feature type="transmembrane region" description="Helical" evidence="8">
    <location>
        <begin position="470"/>
        <end position="494"/>
    </location>
</feature>
<keyword evidence="8" id="KW-0812">Transmembrane</keyword>
<dbReference type="GO" id="GO:0005737">
    <property type="term" value="C:cytoplasm"/>
    <property type="evidence" value="ECO:0007669"/>
    <property type="project" value="TreeGrafter"/>
</dbReference>
<feature type="domain" description="Aldehyde dehydrogenase" evidence="9">
    <location>
        <begin position="25"/>
        <end position="426"/>
    </location>
</feature>
<keyword evidence="2 4" id="KW-0560">Oxidoreductase</keyword>
<evidence type="ECO:0000256" key="4">
    <source>
        <dbReference type="PIRNR" id="PIRNR036492"/>
    </source>
</evidence>
<dbReference type="GO" id="GO:0006081">
    <property type="term" value="P:aldehyde metabolic process"/>
    <property type="evidence" value="ECO:0007669"/>
    <property type="project" value="InterPro"/>
</dbReference>
<feature type="active site" evidence="5 6">
    <location>
        <position position="210"/>
    </location>
</feature>
<dbReference type="Pfam" id="PF00171">
    <property type="entry name" value="Aldedh"/>
    <property type="match status" value="1"/>
</dbReference>
<keyword evidence="11" id="KW-1185">Reference proteome</keyword>
<dbReference type="Gene3D" id="3.40.309.10">
    <property type="entry name" value="Aldehyde Dehydrogenase, Chain A, domain 2"/>
    <property type="match status" value="1"/>
</dbReference>
<dbReference type="CDD" id="cd07132">
    <property type="entry name" value="ALDH_F3AB"/>
    <property type="match status" value="1"/>
</dbReference>
<reference evidence="10" key="2">
    <citation type="submission" date="2021-08" db="EMBL/GenBank/DDBJ databases">
        <authorList>
            <person name="Eriksson T."/>
        </authorList>
    </citation>
    <scope>NUCLEOTIDE SEQUENCE</scope>
    <source>
        <strain evidence="10">Stoneville</strain>
        <tissue evidence="10">Whole head</tissue>
    </source>
</reference>
<accession>A0A8J6HGH9</accession>
<evidence type="ECO:0000256" key="8">
    <source>
        <dbReference type="SAM" id="Phobius"/>
    </source>
</evidence>
<dbReference type="InterPro" id="IPR015590">
    <property type="entry name" value="Aldehyde_DH_dom"/>
</dbReference>
<dbReference type="Proteomes" id="UP000719412">
    <property type="component" value="Unassembled WGS sequence"/>
</dbReference>
<organism evidence="10 11">
    <name type="scientific">Tenebrio molitor</name>
    <name type="common">Yellow mealworm beetle</name>
    <dbReference type="NCBI Taxonomy" id="7067"/>
    <lineage>
        <taxon>Eukaryota</taxon>
        <taxon>Metazoa</taxon>
        <taxon>Ecdysozoa</taxon>
        <taxon>Arthropoda</taxon>
        <taxon>Hexapoda</taxon>
        <taxon>Insecta</taxon>
        <taxon>Pterygota</taxon>
        <taxon>Neoptera</taxon>
        <taxon>Endopterygota</taxon>
        <taxon>Coleoptera</taxon>
        <taxon>Polyphaga</taxon>
        <taxon>Cucujiformia</taxon>
        <taxon>Tenebrionidae</taxon>
        <taxon>Tenebrio</taxon>
    </lineage>
</organism>
<dbReference type="InterPro" id="IPR012394">
    <property type="entry name" value="Aldehyde_DH_NAD(P)"/>
</dbReference>
<name>A0A8J6HGH9_TENMO</name>
<sequence length="500" mass="55463">MSNPSEILATLRNSFSSGVTKSTPFRLNQLKALLRLYEENCDAIQAALAEDLHKPKNEALLAEIDYLKNDARTAIYNLASWVEPEKPEKTLVNVMDQVLIHSEPYGVVLIIGAWNYPFQLILAPLSGAIAAGNCAIVKPSELSPASSKLITELLPKYLDNDCYRVVEGGIPETNALLALRFDYIFFTGSTHIGRIVNEAAAKFLTPTTLELGGKSPVYVDSSVDIDVAVNRIMWGKCINAGQSCIAPDYLLCSKQVQEKFIESAKKVMVQWYGDKIKQSPDYARIINSNHFKRIVKLLDGTKIVYGGDCDAEERYIQPTIVVDVKSTDPIMQEEIFGPILPIINVDNAVDAINFINQREKPLALYVFSNKNTDVDLFIKNTSSGGVCVNDTLMHFSCESLPFGGVGNSGLGAYHGKYTFDTFSHKKGTLIKNTGKLGEKLQNARYPPYTDSKINFICTMTKKRPTIPMTYLWHVITFGLGVVVTLAAKCACHYLDYKQKK</sequence>
<evidence type="ECO:0000256" key="3">
    <source>
        <dbReference type="ARBA" id="ARBA00023027"/>
    </source>
</evidence>
<evidence type="ECO:0000256" key="2">
    <source>
        <dbReference type="ARBA" id="ARBA00023002"/>
    </source>
</evidence>
<evidence type="ECO:0000256" key="7">
    <source>
        <dbReference type="RuleBase" id="RU003345"/>
    </source>
</evidence>
<evidence type="ECO:0000259" key="9">
    <source>
        <dbReference type="Pfam" id="PF00171"/>
    </source>
</evidence>
<dbReference type="PANTHER" id="PTHR43570">
    <property type="entry name" value="ALDEHYDE DEHYDROGENASE"/>
    <property type="match status" value="1"/>
</dbReference>
<evidence type="ECO:0000313" key="11">
    <source>
        <dbReference type="Proteomes" id="UP000719412"/>
    </source>
</evidence>
<dbReference type="InterPro" id="IPR016163">
    <property type="entry name" value="Ald_DH_C"/>
</dbReference>